<evidence type="ECO:0000313" key="2">
    <source>
        <dbReference type="Proteomes" id="UP001056778"/>
    </source>
</evidence>
<protein>
    <submittedName>
        <fullName evidence="1">Surfeit locus protein</fullName>
    </submittedName>
</protein>
<proteinExistence type="predicted"/>
<name>A0ACB9TWF4_HOLOL</name>
<dbReference type="EMBL" id="CM043015">
    <property type="protein sequence ID" value="KAI4471293.1"/>
    <property type="molecule type" value="Genomic_DNA"/>
</dbReference>
<gene>
    <name evidence="1" type="ORF">MML48_1g02287</name>
</gene>
<sequence length="283" mass="32632">MNRTIGFQTLSKIRQFSTSSRLLIEVQSKPKPTLRFTEQRREIGPFGWFLLSIPTATFALGTWQIQRKAWKENLIRTLHERKHARPALLPSSAEEIEELEYFPVHVRGQFLHDKEIYIGPRSLLVDGDASTKSSLISKGQNTNQGYLVVTPFQLADRNETILVNRGWVPAKSKDPKTRQNGQIQGEVDVIGVVRLHENRPNFMPKNREGSNIWYYRDLEQMSQVTGASPIFLDATTDFDSQGGPVGGQTRISLRNEHLSYIFTWYSLCGITSFMWYRQFLRRI</sequence>
<keyword evidence="2" id="KW-1185">Reference proteome</keyword>
<organism evidence="1 2">
    <name type="scientific">Holotrichia oblita</name>
    <name type="common">Chafer beetle</name>
    <dbReference type="NCBI Taxonomy" id="644536"/>
    <lineage>
        <taxon>Eukaryota</taxon>
        <taxon>Metazoa</taxon>
        <taxon>Ecdysozoa</taxon>
        <taxon>Arthropoda</taxon>
        <taxon>Hexapoda</taxon>
        <taxon>Insecta</taxon>
        <taxon>Pterygota</taxon>
        <taxon>Neoptera</taxon>
        <taxon>Endopterygota</taxon>
        <taxon>Coleoptera</taxon>
        <taxon>Polyphaga</taxon>
        <taxon>Scarabaeiformia</taxon>
        <taxon>Scarabaeidae</taxon>
        <taxon>Melolonthinae</taxon>
        <taxon>Holotrichia</taxon>
    </lineage>
</organism>
<reference evidence="1" key="1">
    <citation type="submission" date="2022-04" db="EMBL/GenBank/DDBJ databases">
        <title>Chromosome-scale genome assembly of Holotrichia oblita Faldermann.</title>
        <authorList>
            <person name="Rongchong L."/>
        </authorList>
    </citation>
    <scope>NUCLEOTIDE SEQUENCE</scope>
    <source>
        <strain evidence="1">81SQS9</strain>
    </source>
</reference>
<evidence type="ECO:0000313" key="1">
    <source>
        <dbReference type="EMBL" id="KAI4471293.1"/>
    </source>
</evidence>
<accession>A0ACB9TWF4</accession>
<dbReference type="Proteomes" id="UP001056778">
    <property type="component" value="Chromosome 1"/>
</dbReference>
<comment type="caution">
    <text evidence="1">The sequence shown here is derived from an EMBL/GenBank/DDBJ whole genome shotgun (WGS) entry which is preliminary data.</text>
</comment>